<evidence type="ECO:0000313" key="1">
    <source>
        <dbReference type="EMBL" id="AIE47844.1"/>
    </source>
</evidence>
<protein>
    <submittedName>
        <fullName evidence="1">Orf129-like protein</fullName>
    </submittedName>
</protein>
<keyword evidence="2" id="KW-1185">Reference proteome</keyword>
<dbReference type="OrthoDB" id="20403at10239"/>
<sequence>MNAGILCLVGDSVEYQLSKLNQRVLRLQHYLDFDEPLPDLQPFEDELYTITANYERLIAATNHPFAATALDSLVSSATRNELEYMLRRYLKEDDDDFECPALTLSLHMLKNAPKMRRKYFRNYLRMYDDDHVKTFVHMVDMFVPPADPEYKRIVTTLRQRRLLCDRIASRLVAFKT</sequence>
<dbReference type="RefSeq" id="YP_009049944.1">
    <property type="nucleotide sequence ID" value="NC_024625.1"/>
</dbReference>
<dbReference type="EMBL" id="KM009991">
    <property type="protein sequence ID" value="AIE47844.1"/>
    <property type="molecule type" value="Genomic_DNA"/>
</dbReference>
<proteinExistence type="predicted"/>
<name>A0A068LKL7_9ABAC</name>
<accession>A0A068LKL7</accession>
<dbReference type="GeneID" id="20004027"/>
<evidence type="ECO:0000313" key="2">
    <source>
        <dbReference type="Proteomes" id="UP000203240"/>
    </source>
</evidence>
<reference evidence="1 2" key="1">
    <citation type="journal article" date="2015" name="Genome Announc.">
        <title>A Distinct Group II Alphabaculovirus Isolated from a Peridroma Species.</title>
        <authorList>
            <person name="Rohrmann G.F."/>
            <person name="Erlandson M.A."/>
            <person name="Theilmann D.A."/>
        </authorList>
    </citation>
    <scope>NUCLEOTIDE SEQUENCE [LARGE SCALE GENOMIC DNA]</scope>
    <source>
        <strain evidence="1">GR_167</strain>
    </source>
</reference>
<dbReference type="Proteomes" id="UP000203240">
    <property type="component" value="Segment"/>
</dbReference>
<gene>
    <name evidence="1" type="ORF">pesp118</name>
</gene>
<organism evidence="1 2">
    <name type="scientific">Peridroma alphabaculovirus</name>
    <dbReference type="NCBI Taxonomy" id="1346829"/>
    <lineage>
        <taxon>Viruses</taxon>
        <taxon>Viruses incertae sedis</taxon>
        <taxon>Naldaviricetes</taxon>
        <taxon>Lefavirales</taxon>
        <taxon>Baculoviridae</taxon>
        <taxon>Alphabaculovirus</taxon>
    </lineage>
</organism>